<feature type="compositionally biased region" description="Low complexity" evidence="1">
    <location>
        <begin position="48"/>
        <end position="60"/>
    </location>
</feature>
<proteinExistence type="predicted"/>
<feature type="compositionally biased region" description="Basic and acidic residues" evidence="1">
    <location>
        <begin position="1"/>
        <end position="10"/>
    </location>
</feature>
<reference evidence="2 3" key="1">
    <citation type="submission" date="2024-04" db="EMBL/GenBank/DDBJ databases">
        <title>Phyllosticta paracitricarpa is synonymous to the EU quarantine fungus P. citricarpa based on phylogenomic analyses.</title>
        <authorList>
            <consortium name="Lawrence Berkeley National Laboratory"/>
            <person name="Van Ingen-Buijs V.A."/>
            <person name="Van Westerhoven A.C."/>
            <person name="Haridas S."/>
            <person name="Skiadas P."/>
            <person name="Martin F."/>
            <person name="Groenewald J.Z."/>
            <person name="Crous P.W."/>
            <person name="Seidl M.F."/>
        </authorList>
    </citation>
    <scope>NUCLEOTIDE SEQUENCE [LARGE SCALE GENOMIC DNA]</scope>
    <source>
        <strain evidence="2 3">CBS 122670</strain>
    </source>
</reference>
<dbReference type="Proteomes" id="UP001365128">
    <property type="component" value="Unassembled WGS sequence"/>
</dbReference>
<evidence type="ECO:0000313" key="3">
    <source>
        <dbReference type="Proteomes" id="UP001365128"/>
    </source>
</evidence>
<gene>
    <name evidence="2" type="ORF">IWX46DRAFT_625348</name>
</gene>
<evidence type="ECO:0000313" key="2">
    <source>
        <dbReference type="EMBL" id="KAK7550638.1"/>
    </source>
</evidence>
<feature type="compositionally biased region" description="Low complexity" evidence="1">
    <location>
        <begin position="190"/>
        <end position="202"/>
    </location>
</feature>
<feature type="region of interest" description="Disordered" evidence="1">
    <location>
        <begin position="169"/>
        <end position="202"/>
    </location>
</feature>
<name>A0ABR1MIQ2_9PEZI</name>
<accession>A0ABR1MIQ2</accession>
<comment type="caution">
    <text evidence="2">The sequence shown here is derived from an EMBL/GenBank/DDBJ whole genome shotgun (WGS) entry which is preliminary data.</text>
</comment>
<feature type="compositionally biased region" description="Polar residues" evidence="1">
    <location>
        <begin position="35"/>
        <end position="47"/>
    </location>
</feature>
<sequence length="202" mass="22242">MFHTLPDREPTALPQHQSFPKRPSFSRLPNLAWPDSSSAPRRQSTTNARLWARARARAPAGEQAHRSSHADARKKKSWWMTPSRATDGWKPSSRDEAIPFVEHGVRMGVASIAKARPCHATTRILTRSRKITTSREASSRPEAVYENDYPTLAIEHGLAAQRYAGLTRKAAAEQHGDGGAPLAVPPTSTPTPTLVVAVDDER</sequence>
<protein>
    <submittedName>
        <fullName evidence="2">Uncharacterized protein</fullName>
    </submittedName>
</protein>
<dbReference type="EMBL" id="JBBPDW010000007">
    <property type="protein sequence ID" value="KAK7550638.1"/>
    <property type="molecule type" value="Genomic_DNA"/>
</dbReference>
<feature type="region of interest" description="Disordered" evidence="1">
    <location>
        <begin position="1"/>
        <end position="91"/>
    </location>
</feature>
<keyword evidence="3" id="KW-1185">Reference proteome</keyword>
<evidence type="ECO:0000256" key="1">
    <source>
        <dbReference type="SAM" id="MobiDB-lite"/>
    </source>
</evidence>
<organism evidence="2 3">
    <name type="scientific">Phyllosticta citricarpa</name>
    <dbReference type="NCBI Taxonomy" id="55181"/>
    <lineage>
        <taxon>Eukaryota</taxon>
        <taxon>Fungi</taxon>
        <taxon>Dikarya</taxon>
        <taxon>Ascomycota</taxon>
        <taxon>Pezizomycotina</taxon>
        <taxon>Dothideomycetes</taxon>
        <taxon>Dothideomycetes incertae sedis</taxon>
        <taxon>Botryosphaeriales</taxon>
        <taxon>Phyllostictaceae</taxon>
        <taxon>Phyllosticta</taxon>
    </lineage>
</organism>